<dbReference type="PANTHER" id="PTHR24421">
    <property type="entry name" value="NITRATE/NITRITE SENSOR PROTEIN NARX-RELATED"/>
    <property type="match status" value="1"/>
</dbReference>
<dbReference type="InterPro" id="IPR011712">
    <property type="entry name" value="Sig_transdc_His_kin_sub3_dim/P"/>
</dbReference>
<evidence type="ECO:0000313" key="16">
    <source>
        <dbReference type="EMBL" id="MCC9273205.1"/>
    </source>
</evidence>
<evidence type="ECO:0000256" key="9">
    <source>
        <dbReference type="ARBA" id="ARBA00022840"/>
    </source>
</evidence>
<dbReference type="InterPro" id="IPR005467">
    <property type="entry name" value="His_kinase_dom"/>
</dbReference>
<accession>A0A9E3ZS32</accession>
<dbReference type="Gene3D" id="1.20.5.1930">
    <property type="match status" value="1"/>
</dbReference>
<keyword evidence="6 14" id="KW-0812">Transmembrane</keyword>
<evidence type="ECO:0000256" key="11">
    <source>
        <dbReference type="ARBA" id="ARBA00023012"/>
    </source>
</evidence>
<keyword evidence="11 13" id="KW-0902">Two-component regulatory system</keyword>
<evidence type="ECO:0000256" key="2">
    <source>
        <dbReference type="ARBA" id="ARBA00004651"/>
    </source>
</evidence>
<feature type="transmembrane region" description="Helical" evidence="14">
    <location>
        <begin position="12"/>
        <end position="32"/>
    </location>
</feature>
<evidence type="ECO:0000256" key="1">
    <source>
        <dbReference type="ARBA" id="ARBA00000085"/>
    </source>
</evidence>
<keyword evidence="7 13" id="KW-0547">Nucleotide-binding</keyword>
<evidence type="ECO:0000256" key="8">
    <source>
        <dbReference type="ARBA" id="ARBA00022777"/>
    </source>
</evidence>
<evidence type="ECO:0000256" key="6">
    <source>
        <dbReference type="ARBA" id="ARBA00022692"/>
    </source>
</evidence>
<dbReference type="EMBL" id="JAJJVO010000047">
    <property type="protein sequence ID" value="MCC9273205.1"/>
    <property type="molecule type" value="Genomic_DNA"/>
</dbReference>
<dbReference type="PROSITE" id="PS50109">
    <property type="entry name" value="HIS_KIN"/>
    <property type="match status" value="1"/>
</dbReference>
<comment type="catalytic activity">
    <reaction evidence="1 13">
        <text>ATP + protein L-histidine = ADP + protein N-phospho-L-histidine.</text>
        <dbReference type="EC" id="2.7.13.3"/>
    </reaction>
</comment>
<evidence type="ECO:0000313" key="17">
    <source>
        <dbReference type="Proteomes" id="UP000813384"/>
    </source>
</evidence>
<dbReference type="RefSeq" id="WP_071874134.1">
    <property type="nucleotide sequence ID" value="NZ_JBHSHF010000014.1"/>
</dbReference>
<evidence type="ECO:0000259" key="15">
    <source>
        <dbReference type="PROSITE" id="PS50109"/>
    </source>
</evidence>
<dbReference type="SUPFAM" id="SSF55874">
    <property type="entry name" value="ATPase domain of HSP90 chaperone/DNA topoisomerase II/histidine kinase"/>
    <property type="match status" value="1"/>
</dbReference>
<dbReference type="GO" id="GO:0005524">
    <property type="term" value="F:ATP binding"/>
    <property type="evidence" value="ECO:0007669"/>
    <property type="project" value="UniProtKB-UniRule"/>
</dbReference>
<dbReference type="InterPro" id="IPR050482">
    <property type="entry name" value="Sensor_HK_TwoCompSys"/>
</dbReference>
<evidence type="ECO:0000256" key="3">
    <source>
        <dbReference type="ARBA" id="ARBA00022475"/>
    </source>
</evidence>
<gene>
    <name evidence="16" type="ORF">K8V42_02820</name>
</gene>
<keyword evidence="9 13" id="KW-0067">ATP-binding</keyword>
<reference evidence="16" key="1">
    <citation type="journal article" date="2021" name="PeerJ">
        <title>Extensive microbial diversity within the chicken gut microbiome revealed by metagenomics and culture.</title>
        <authorList>
            <person name="Gilroy R."/>
            <person name="Ravi A."/>
            <person name="Getino M."/>
            <person name="Pursley I."/>
            <person name="Horton D.L."/>
            <person name="Alikhan N.F."/>
            <person name="Baker D."/>
            <person name="Gharbi K."/>
            <person name="Hall N."/>
            <person name="Watson M."/>
            <person name="Adriaenssens E.M."/>
            <person name="Foster-Nyarko E."/>
            <person name="Jarju S."/>
            <person name="Secka A."/>
            <person name="Antonio M."/>
            <person name="Oren A."/>
            <person name="Chaudhuri R.R."/>
            <person name="La Ragione R."/>
            <person name="Hildebrand F."/>
            <person name="Pallen M.J."/>
        </authorList>
    </citation>
    <scope>NUCLEOTIDE SEQUENCE</scope>
    <source>
        <strain evidence="16">150</strain>
    </source>
</reference>
<proteinExistence type="predicted"/>
<evidence type="ECO:0000256" key="10">
    <source>
        <dbReference type="ARBA" id="ARBA00022989"/>
    </source>
</evidence>
<evidence type="ECO:0000256" key="7">
    <source>
        <dbReference type="ARBA" id="ARBA00022741"/>
    </source>
</evidence>
<evidence type="ECO:0000256" key="13">
    <source>
        <dbReference type="PIRNR" id="PIRNR037431"/>
    </source>
</evidence>
<dbReference type="GO" id="GO:0000155">
    <property type="term" value="F:phosphorelay sensor kinase activity"/>
    <property type="evidence" value="ECO:0007669"/>
    <property type="project" value="UniProtKB-UniRule"/>
</dbReference>
<dbReference type="InterPro" id="IPR017202">
    <property type="entry name" value="LiaS/VraS"/>
</dbReference>
<organism evidence="16 17">
    <name type="scientific">Enterococcus aquimarinus</name>
    <dbReference type="NCBI Taxonomy" id="328396"/>
    <lineage>
        <taxon>Bacteria</taxon>
        <taxon>Bacillati</taxon>
        <taxon>Bacillota</taxon>
        <taxon>Bacilli</taxon>
        <taxon>Lactobacillales</taxon>
        <taxon>Enterococcaceae</taxon>
        <taxon>Enterococcus</taxon>
    </lineage>
</organism>
<keyword evidence="10 14" id="KW-1133">Transmembrane helix</keyword>
<evidence type="ECO:0000256" key="12">
    <source>
        <dbReference type="ARBA" id="ARBA00023136"/>
    </source>
</evidence>
<dbReference type="PIRSF" id="PIRSF037431">
    <property type="entry name" value="STHK_LiaS"/>
    <property type="match status" value="1"/>
</dbReference>
<keyword evidence="12 13" id="KW-0472">Membrane</keyword>
<sequence>MMKNNPKFFIAIYTGFLTFLILVLVLFTYGMALGHDKWLLELFQIKFLFIPFVFYLFALSVIIGLTNYILISFYQKRLLMPIEEKLRLLAGGNFDNPILDESMPYSISNQTLFEMDNDFYMIRMKLKEILSELQLLNSRPQLIDGVTKEEILEKERHRLARELHDSVSQQLFAAMMLLAALDEQGEESGIPETYQQQLGVVTGIINAAQSEMRALLLHLRPVTLEGKTLKEGIEQLLIELKTKVTIQLKWEMEDVALPLATEDQLFRVVQELLSNILRHAKASELEVYLHRVNQSILLRIVDDGVGFDVSSQNNKAGSYGLMNIRERVASTGGTLKIISFPKQGTSIEVKIPLLGGNVE</sequence>
<evidence type="ECO:0000256" key="4">
    <source>
        <dbReference type="ARBA" id="ARBA00022553"/>
    </source>
</evidence>
<keyword evidence="4" id="KW-0597">Phosphoprotein</keyword>
<comment type="caution">
    <text evidence="16">The sequence shown here is derived from an EMBL/GenBank/DDBJ whole genome shotgun (WGS) entry which is preliminary data.</text>
</comment>
<keyword evidence="8 13" id="KW-0418">Kinase</keyword>
<dbReference type="Pfam" id="PF02518">
    <property type="entry name" value="HATPase_c"/>
    <property type="match status" value="1"/>
</dbReference>
<evidence type="ECO:0000256" key="5">
    <source>
        <dbReference type="ARBA" id="ARBA00022679"/>
    </source>
</evidence>
<feature type="transmembrane region" description="Helical" evidence="14">
    <location>
        <begin position="52"/>
        <end position="71"/>
    </location>
</feature>
<dbReference type="SMART" id="SM00387">
    <property type="entry name" value="HATPase_c"/>
    <property type="match status" value="1"/>
</dbReference>
<dbReference type="AlphaFoldDB" id="A0A9E3ZS32"/>
<comment type="subcellular location">
    <subcellularLocation>
        <location evidence="2 13">Cell membrane</location>
        <topology evidence="2 13">Multi-pass membrane protein</topology>
    </subcellularLocation>
</comment>
<feature type="domain" description="Histidine kinase" evidence="15">
    <location>
        <begin position="158"/>
        <end position="355"/>
    </location>
</feature>
<dbReference type="Proteomes" id="UP000813384">
    <property type="component" value="Unassembled WGS sequence"/>
</dbReference>
<dbReference type="PANTHER" id="PTHR24421:SF37">
    <property type="entry name" value="SENSOR HISTIDINE KINASE NARS"/>
    <property type="match status" value="1"/>
</dbReference>
<evidence type="ECO:0000256" key="14">
    <source>
        <dbReference type="SAM" id="Phobius"/>
    </source>
</evidence>
<dbReference type="EC" id="2.7.13.3" evidence="13"/>
<name>A0A9E3ZS32_9ENTE</name>
<protein>
    <recommendedName>
        <fullName evidence="13">Sensor histidine kinase</fullName>
        <ecNumber evidence="13">2.7.13.3</ecNumber>
    </recommendedName>
</protein>
<dbReference type="CDD" id="cd16917">
    <property type="entry name" value="HATPase_UhpB-NarQ-NarX-like"/>
    <property type="match status" value="1"/>
</dbReference>
<dbReference type="GO" id="GO:0046983">
    <property type="term" value="F:protein dimerization activity"/>
    <property type="evidence" value="ECO:0007669"/>
    <property type="project" value="InterPro"/>
</dbReference>
<dbReference type="InterPro" id="IPR003594">
    <property type="entry name" value="HATPase_dom"/>
</dbReference>
<dbReference type="GO" id="GO:0005886">
    <property type="term" value="C:plasma membrane"/>
    <property type="evidence" value="ECO:0007669"/>
    <property type="project" value="UniProtKB-SubCell"/>
</dbReference>
<dbReference type="OrthoDB" id="9795828at2"/>
<reference evidence="16" key="2">
    <citation type="submission" date="2021-11" db="EMBL/GenBank/DDBJ databases">
        <authorList>
            <person name="Gilroy R."/>
        </authorList>
    </citation>
    <scope>NUCLEOTIDE SEQUENCE</scope>
    <source>
        <strain evidence="16">150</strain>
    </source>
</reference>
<keyword evidence="5 13" id="KW-0808">Transferase</keyword>
<dbReference type="Gene3D" id="3.30.565.10">
    <property type="entry name" value="Histidine kinase-like ATPase, C-terminal domain"/>
    <property type="match status" value="1"/>
</dbReference>
<dbReference type="InterPro" id="IPR036890">
    <property type="entry name" value="HATPase_C_sf"/>
</dbReference>
<dbReference type="Pfam" id="PF07730">
    <property type="entry name" value="HisKA_3"/>
    <property type="match status" value="1"/>
</dbReference>
<keyword evidence="3 13" id="KW-1003">Cell membrane</keyword>